<dbReference type="InterPro" id="IPR029058">
    <property type="entry name" value="AB_hydrolase_fold"/>
</dbReference>
<dbReference type="GO" id="GO:0016788">
    <property type="term" value="F:hydrolase activity, acting on ester bonds"/>
    <property type="evidence" value="ECO:0007669"/>
    <property type="project" value="UniProtKB-ARBA"/>
</dbReference>
<keyword evidence="3" id="KW-0732">Signal</keyword>
<name>L8GIB1_ACACF</name>
<feature type="domain" description="AB hydrolase-1" evidence="4">
    <location>
        <begin position="77"/>
        <end position="190"/>
    </location>
</feature>
<dbReference type="VEuPathDB" id="AmoebaDB:ACA1_092220"/>
<sequence>MKLLLVLVGLIAVLLGAVVYHDGAPSSPNDFATPASSADGIQQTRTYARIVERVPIHHEHFEAWLYLPLPVPATKPPVIIMGPGLAAQKDFAGLTAYAERFVAEGWAVFLFDYRNFGRSEGRPRNLIDPIRHVQDYHAAIVHVVNTNITEKVDVTRMALWGSSFSGGHVLVTASEFEAAVKAYPLNYILNQRPEHVNRTKPQLKAVFSQVPHLDPYAVIPTLNLLQVARGFALAIADWIGSWFGLNVYVRIYASPAEVAIMNTPEAVEYGHLVPEKPVGGWVNKAPARSILYVSRYRPLDYVASIATPTLMIVANHDTLCPITAANEAEKLLANGKVLKYDVGHFDFYEGKPHFEETLEHQIRFFREHL</sequence>
<dbReference type="SUPFAM" id="SSF53474">
    <property type="entry name" value="alpha/beta-Hydrolases"/>
    <property type="match status" value="1"/>
</dbReference>
<keyword evidence="1 5" id="KW-0378">Hydrolase</keyword>
<dbReference type="EMBL" id="KB008103">
    <property type="protein sequence ID" value="ELR12712.1"/>
    <property type="molecule type" value="Genomic_DNA"/>
</dbReference>
<feature type="signal peptide" evidence="3">
    <location>
        <begin position="1"/>
        <end position="16"/>
    </location>
</feature>
<dbReference type="InterPro" id="IPR050261">
    <property type="entry name" value="FrsA_esterase"/>
</dbReference>
<dbReference type="Pfam" id="PF00561">
    <property type="entry name" value="Abhydrolase_1"/>
    <property type="match status" value="1"/>
</dbReference>
<evidence type="ECO:0000313" key="5">
    <source>
        <dbReference type="EMBL" id="ELR12712.1"/>
    </source>
</evidence>
<dbReference type="RefSeq" id="XP_004334725.1">
    <property type="nucleotide sequence ID" value="XM_004334677.1"/>
</dbReference>
<accession>L8GIB1</accession>
<dbReference type="Proteomes" id="UP000011083">
    <property type="component" value="Unassembled WGS sequence"/>
</dbReference>
<evidence type="ECO:0000256" key="1">
    <source>
        <dbReference type="ARBA" id="ARBA00022801"/>
    </source>
</evidence>
<reference evidence="5 6" key="1">
    <citation type="journal article" date="2013" name="Genome Biol.">
        <title>Genome of Acanthamoeba castellanii highlights extensive lateral gene transfer and early evolution of tyrosine kinase signaling.</title>
        <authorList>
            <person name="Clarke M."/>
            <person name="Lohan A.J."/>
            <person name="Liu B."/>
            <person name="Lagkouvardos I."/>
            <person name="Roy S."/>
            <person name="Zafar N."/>
            <person name="Bertelli C."/>
            <person name="Schilde C."/>
            <person name="Kianianmomeni A."/>
            <person name="Burglin T.R."/>
            <person name="Frech C."/>
            <person name="Turcotte B."/>
            <person name="Kopec K.O."/>
            <person name="Synnott J.M."/>
            <person name="Choo C."/>
            <person name="Paponov I."/>
            <person name="Finkler A."/>
            <person name="Soon Heng Tan C."/>
            <person name="Hutchins A.P."/>
            <person name="Weinmeier T."/>
            <person name="Rattei T."/>
            <person name="Chu J.S."/>
            <person name="Gimenez G."/>
            <person name="Irimia M."/>
            <person name="Rigden D.J."/>
            <person name="Fitzpatrick D.A."/>
            <person name="Lorenzo-Morales J."/>
            <person name="Bateman A."/>
            <person name="Chiu C.H."/>
            <person name="Tang P."/>
            <person name="Hegemann P."/>
            <person name="Fromm H."/>
            <person name="Raoult D."/>
            <person name="Greub G."/>
            <person name="Miranda-Saavedra D."/>
            <person name="Chen N."/>
            <person name="Nash P."/>
            <person name="Ginger M.L."/>
            <person name="Horn M."/>
            <person name="Schaap P."/>
            <person name="Caler L."/>
            <person name="Loftus B."/>
        </authorList>
    </citation>
    <scope>NUCLEOTIDE SEQUENCE [LARGE SCALE GENOMIC DNA]</scope>
    <source>
        <strain evidence="5 6">Neff</strain>
    </source>
</reference>
<comment type="similarity">
    <text evidence="2">Belongs to the AB hydrolase superfamily. FUS2 hydrolase family.</text>
</comment>
<evidence type="ECO:0000313" key="6">
    <source>
        <dbReference type="Proteomes" id="UP000011083"/>
    </source>
</evidence>
<dbReference type="OMA" id="CPILFCV"/>
<protein>
    <submittedName>
        <fullName evidence="5">Hydrolase, putative</fullName>
    </submittedName>
</protein>
<feature type="chain" id="PRO_5003990355" evidence="3">
    <location>
        <begin position="17"/>
        <end position="369"/>
    </location>
</feature>
<dbReference type="InterPro" id="IPR000073">
    <property type="entry name" value="AB_hydrolase_1"/>
</dbReference>
<evidence type="ECO:0000256" key="2">
    <source>
        <dbReference type="ARBA" id="ARBA00038115"/>
    </source>
</evidence>
<keyword evidence="6" id="KW-1185">Reference proteome</keyword>
<dbReference type="OrthoDB" id="2498029at2759"/>
<dbReference type="AlphaFoldDB" id="L8GIB1"/>
<gene>
    <name evidence="5" type="ORF">ACA1_092220</name>
</gene>
<organism evidence="5 6">
    <name type="scientific">Acanthamoeba castellanii (strain ATCC 30010 / Neff)</name>
    <dbReference type="NCBI Taxonomy" id="1257118"/>
    <lineage>
        <taxon>Eukaryota</taxon>
        <taxon>Amoebozoa</taxon>
        <taxon>Discosea</taxon>
        <taxon>Longamoebia</taxon>
        <taxon>Centramoebida</taxon>
        <taxon>Acanthamoebidae</taxon>
        <taxon>Acanthamoeba</taxon>
    </lineage>
</organism>
<evidence type="ECO:0000256" key="3">
    <source>
        <dbReference type="SAM" id="SignalP"/>
    </source>
</evidence>
<proteinExistence type="inferred from homology"/>
<dbReference type="Gene3D" id="3.40.50.1820">
    <property type="entry name" value="alpha/beta hydrolase"/>
    <property type="match status" value="2"/>
</dbReference>
<dbReference type="GeneID" id="14913318"/>
<dbReference type="KEGG" id="acan:ACA1_092220"/>
<dbReference type="PANTHER" id="PTHR22946:SF9">
    <property type="entry name" value="POLYKETIDE TRANSFERASE AF380"/>
    <property type="match status" value="1"/>
</dbReference>
<evidence type="ECO:0000259" key="4">
    <source>
        <dbReference type="Pfam" id="PF00561"/>
    </source>
</evidence>
<dbReference type="PANTHER" id="PTHR22946">
    <property type="entry name" value="DIENELACTONE HYDROLASE DOMAIN-CONTAINING PROTEIN-RELATED"/>
    <property type="match status" value="1"/>
</dbReference>
<dbReference type="STRING" id="1257118.L8GIB1"/>